<evidence type="ECO:0000313" key="2">
    <source>
        <dbReference type="Proteomes" id="UP001162992"/>
    </source>
</evidence>
<evidence type="ECO:0000313" key="1">
    <source>
        <dbReference type="EMBL" id="KAJ7556990.1"/>
    </source>
</evidence>
<keyword evidence="2" id="KW-1185">Reference proteome</keyword>
<accession>A0ACC2DS16</accession>
<proteinExistence type="predicted"/>
<organism evidence="1 2">
    <name type="scientific">Diphasiastrum complanatum</name>
    <name type="common">Issler's clubmoss</name>
    <name type="synonym">Lycopodium complanatum</name>
    <dbReference type="NCBI Taxonomy" id="34168"/>
    <lineage>
        <taxon>Eukaryota</taxon>
        <taxon>Viridiplantae</taxon>
        <taxon>Streptophyta</taxon>
        <taxon>Embryophyta</taxon>
        <taxon>Tracheophyta</taxon>
        <taxon>Lycopodiopsida</taxon>
        <taxon>Lycopodiales</taxon>
        <taxon>Lycopodiaceae</taxon>
        <taxon>Lycopodioideae</taxon>
        <taxon>Diphasiastrum</taxon>
    </lineage>
</organism>
<protein>
    <submittedName>
        <fullName evidence="1">Uncharacterized protein</fullName>
    </submittedName>
</protein>
<dbReference type="Proteomes" id="UP001162992">
    <property type="component" value="Chromosome 5"/>
</dbReference>
<dbReference type="EMBL" id="CM055096">
    <property type="protein sequence ID" value="KAJ7556990.1"/>
    <property type="molecule type" value="Genomic_DNA"/>
</dbReference>
<gene>
    <name evidence="1" type="ORF">O6H91_05G107400</name>
</gene>
<name>A0ACC2DS16_DIPCM</name>
<comment type="caution">
    <text evidence="1">The sequence shown here is derived from an EMBL/GenBank/DDBJ whole genome shotgun (WGS) entry which is preliminary data.</text>
</comment>
<sequence>MKTQQQQSESECGIAVQEDWDNRQFSNVLSLNVRCLFEFLLQFDKQGTTRSKLAILNDKLKMMERRLEVLEAQTSTAATGTS</sequence>
<reference evidence="2" key="1">
    <citation type="journal article" date="2024" name="Proc. Natl. Acad. Sci. U.S.A.">
        <title>Extraordinary preservation of gene collinearity over three hundred million years revealed in homosporous lycophytes.</title>
        <authorList>
            <person name="Li C."/>
            <person name="Wickell D."/>
            <person name="Kuo L.Y."/>
            <person name="Chen X."/>
            <person name="Nie B."/>
            <person name="Liao X."/>
            <person name="Peng D."/>
            <person name="Ji J."/>
            <person name="Jenkins J."/>
            <person name="Williams M."/>
            <person name="Shu S."/>
            <person name="Plott C."/>
            <person name="Barry K."/>
            <person name="Rajasekar S."/>
            <person name="Grimwood J."/>
            <person name="Han X."/>
            <person name="Sun S."/>
            <person name="Hou Z."/>
            <person name="He W."/>
            <person name="Dai G."/>
            <person name="Sun C."/>
            <person name="Schmutz J."/>
            <person name="Leebens-Mack J.H."/>
            <person name="Li F.W."/>
            <person name="Wang L."/>
        </authorList>
    </citation>
    <scope>NUCLEOTIDE SEQUENCE [LARGE SCALE GENOMIC DNA]</scope>
    <source>
        <strain evidence="2">cv. PW_Plant_1</strain>
    </source>
</reference>